<evidence type="ECO:0000313" key="1">
    <source>
        <dbReference type="EMBL" id="TDC90684.1"/>
    </source>
</evidence>
<reference evidence="1 2" key="1">
    <citation type="submission" date="2019-03" db="EMBL/GenBank/DDBJ databases">
        <title>Draft genome sequences of novel Actinobacteria.</title>
        <authorList>
            <person name="Sahin N."/>
            <person name="Ay H."/>
            <person name="Saygin H."/>
        </authorList>
    </citation>
    <scope>NUCLEOTIDE SEQUENCE [LARGE SCALE GENOMIC DNA]</scope>
    <source>
        <strain evidence="1 2">16K404</strain>
    </source>
</reference>
<dbReference type="EMBL" id="SMKV01000023">
    <property type="protein sequence ID" value="TDC90684.1"/>
    <property type="molecule type" value="Genomic_DNA"/>
</dbReference>
<proteinExistence type="predicted"/>
<dbReference type="AlphaFoldDB" id="A0A4R4UNF8"/>
<dbReference type="Proteomes" id="UP000294744">
    <property type="component" value="Unassembled WGS sequence"/>
</dbReference>
<dbReference type="OrthoDB" id="3440574at2"/>
<keyword evidence="2" id="KW-1185">Reference proteome</keyword>
<comment type="caution">
    <text evidence="1">The sequence shown here is derived from an EMBL/GenBank/DDBJ whole genome shotgun (WGS) entry which is preliminary data.</text>
</comment>
<dbReference type="Gene3D" id="3.40.50.2300">
    <property type="match status" value="2"/>
</dbReference>
<protein>
    <submittedName>
        <fullName evidence="1">Uncharacterized protein</fullName>
    </submittedName>
</protein>
<gene>
    <name evidence="1" type="ORF">E1161_18120</name>
</gene>
<dbReference type="SUPFAM" id="SSF53822">
    <property type="entry name" value="Periplasmic binding protein-like I"/>
    <property type="match status" value="1"/>
</dbReference>
<accession>A0A4R4UNF8</accession>
<dbReference type="InterPro" id="IPR028082">
    <property type="entry name" value="Peripla_BP_I"/>
</dbReference>
<organism evidence="1 2">
    <name type="scientific">Saccharopolyspora aridisoli</name>
    <dbReference type="NCBI Taxonomy" id="2530385"/>
    <lineage>
        <taxon>Bacteria</taxon>
        <taxon>Bacillati</taxon>
        <taxon>Actinomycetota</taxon>
        <taxon>Actinomycetes</taxon>
        <taxon>Pseudonocardiales</taxon>
        <taxon>Pseudonocardiaceae</taxon>
        <taxon>Saccharopolyspora</taxon>
    </lineage>
</organism>
<dbReference type="RefSeq" id="WP_132624805.1">
    <property type="nucleotide sequence ID" value="NZ_SMKV01000023.1"/>
</dbReference>
<name>A0A4R4UNF8_9PSEU</name>
<sequence>MSRTLASVKDDGPPSLPLFHGVVQVLELIRALYGRRPERTSRGSDSGGGLPMLCLVRPRELEDLLPAIGERLKSAVPHRVPHAYIRLEPSTADPRDGDHTAQAPLPPPEVDTIRGLLADIAEQLNGPLNAQAGRMRFPRFSLALWLMRQDLSGTEIPRREAELRRRLWRRDPAQRIAELINTNTADAPDRTIWSVLKVLALVPWLWFQLKMHWRLPLTGGYRWFRRQSYLAPEVPGNFLGFAERLTENEWNKEVPEQVAKFLINTLLEDLRRSYRRFPWRLRGKWRTTYTTVLLDNVTRSNGGYALLQLVNDIRNETGLVDPLLLITTSSLVPPHAVEPTVDNVQDVVSRAHEADEQGYRAWRHKLDEARRARTDMTWYLPVEIPPAATGDSRKSEIRRHLAAADKYALPPPPWWSRRTLPVTLLLGLAGVGVYLYSSFSVGYCGILFQPPWYWFGAAPGLTSMENKAGECVGVTDGTFLAEFIDDAPPGQTQQAAQEADPILTGLRAIGDTISRQNQAALDKAAETGRPVLTLVYLGDLSPGAGAFNLSAQHETLAGIAVAQYDQNFEPNTPLARVLIANGGKDMGHGVEVVDQQIAELAEQDPSTIGVIGLNYSREETFEVIERLGAAGLPTVASTLSYDKIPERSPLYFQVSPQNLTQARRAVEFAGERGRTAGVKIYSDGVDPYSHNLGTDVENEFRRVHPEATVQWLDEDPHTAGLEACEAGKDELVYYAGRGTEFREFLTGVGIGCPTDVPPMILGSDDVASHVANRATRFAKIGIPYYYQSFAVAPSTPDPNDSGATVVGPALDFYCTLNIIIAGYDPAMPPDECPPREGNLSLDGHAALAHDAASVLLRAANQLYRGGPIPITAGTVWRQINANQHQTDEDLPSKYGLVTGQIDFGSDTNNRVPKDKAVWTLHVDQAGQVSVP</sequence>
<evidence type="ECO:0000313" key="2">
    <source>
        <dbReference type="Proteomes" id="UP000294744"/>
    </source>
</evidence>